<evidence type="ECO:0000313" key="2">
    <source>
        <dbReference type="Proteomes" id="UP000006729"/>
    </source>
</evidence>
<dbReference type="AlphaFoldDB" id="A0A2K1Z533"/>
<accession>A0A2K1Z533</accession>
<sequence length="103" mass="11717">MFFLSAWIENFSGGNRETALEKSLSPSSNPSKPIVLARNPKVNKLQVPVHDHTTEQIQNPCRLNLQHLFYRGWEASISCLESMRFELKCHEEAGAKSSPVFMK</sequence>
<keyword evidence="2" id="KW-1185">Reference proteome</keyword>
<protein>
    <submittedName>
        <fullName evidence="1">Uncharacterized protein</fullName>
    </submittedName>
</protein>
<dbReference type="Proteomes" id="UP000006729">
    <property type="component" value="Chromosome 9"/>
</dbReference>
<gene>
    <name evidence="1" type="ORF">POPTR_009G088000</name>
</gene>
<dbReference type="InParanoid" id="A0A2K1Z533"/>
<dbReference type="EMBL" id="CM009298">
    <property type="protein sequence ID" value="PNT20390.1"/>
    <property type="molecule type" value="Genomic_DNA"/>
</dbReference>
<proteinExistence type="predicted"/>
<reference evidence="1 2" key="1">
    <citation type="journal article" date="2006" name="Science">
        <title>The genome of black cottonwood, Populus trichocarpa (Torr. &amp; Gray).</title>
        <authorList>
            <person name="Tuskan G.A."/>
            <person name="Difazio S."/>
            <person name="Jansson S."/>
            <person name="Bohlmann J."/>
            <person name="Grigoriev I."/>
            <person name="Hellsten U."/>
            <person name="Putnam N."/>
            <person name="Ralph S."/>
            <person name="Rombauts S."/>
            <person name="Salamov A."/>
            <person name="Schein J."/>
            <person name="Sterck L."/>
            <person name="Aerts A."/>
            <person name="Bhalerao R.R."/>
            <person name="Bhalerao R.P."/>
            <person name="Blaudez D."/>
            <person name="Boerjan W."/>
            <person name="Brun A."/>
            <person name="Brunner A."/>
            <person name="Busov V."/>
            <person name="Campbell M."/>
            <person name="Carlson J."/>
            <person name="Chalot M."/>
            <person name="Chapman J."/>
            <person name="Chen G.L."/>
            <person name="Cooper D."/>
            <person name="Coutinho P.M."/>
            <person name="Couturier J."/>
            <person name="Covert S."/>
            <person name="Cronk Q."/>
            <person name="Cunningham R."/>
            <person name="Davis J."/>
            <person name="Degroeve S."/>
            <person name="Dejardin A."/>
            <person name="Depamphilis C."/>
            <person name="Detter J."/>
            <person name="Dirks B."/>
            <person name="Dubchak I."/>
            <person name="Duplessis S."/>
            <person name="Ehlting J."/>
            <person name="Ellis B."/>
            <person name="Gendler K."/>
            <person name="Goodstein D."/>
            <person name="Gribskov M."/>
            <person name="Grimwood J."/>
            <person name="Groover A."/>
            <person name="Gunter L."/>
            <person name="Hamberger B."/>
            <person name="Heinze B."/>
            <person name="Helariutta Y."/>
            <person name="Henrissat B."/>
            <person name="Holligan D."/>
            <person name="Holt R."/>
            <person name="Huang W."/>
            <person name="Islam-Faridi N."/>
            <person name="Jones S."/>
            <person name="Jones-Rhoades M."/>
            <person name="Jorgensen R."/>
            <person name="Joshi C."/>
            <person name="Kangasjarvi J."/>
            <person name="Karlsson J."/>
            <person name="Kelleher C."/>
            <person name="Kirkpatrick R."/>
            <person name="Kirst M."/>
            <person name="Kohler A."/>
            <person name="Kalluri U."/>
            <person name="Larimer F."/>
            <person name="Leebens-Mack J."/>
            <person name="Leple J.C."/>
            <person name="Locascio P."/>
            <person name="Lou Y."/>
            <person name="Lucas S."/>
            <person name="Martin F."/>
            <person name="Montanini B."/>
            <person name="Napoli C."/>
            <person name="Nelson D.R."/>
            <person name="Nelson C."/>
            <person name="Nieminen K."/>
            <person name="Nilsson O."/>
            <person name="Pereda V."/>
            <person name="Peter G."/>
            <person name="Philippe R."/>
            <person name="Pilate G."/>
            <person name="Poliakov A."/>
            <person name="Razumovskaya J."/>
            <person name="Richardson P."/>
            <person name="Rinaldi C."/>
            <person name="Ritland K."/>
            <person name="Rouze P."/>
            <person name="Ryaboy D."/>
            <person name="Schmutz J."/>
            <person name="Schrader J."/>
            <person name="Segerman B."/>
            <person name="Shin H."/>
            <person name="Siddiqui A."/>
            <person name="Sterky F."/>
            <person name="Terry A."/>
            <person name="Tsai C.J."/>
            <person name="Uberbacher E."/>
            <person name="Unneberg P."/>
            <person name="Vahala J."/>
            <person name="Wall K."/>
            <person name="Wessler S."/>
            <person name="Yang G."/>
            <person name="Yin T."/>
            <person name="Douglas C."/>
            <person name="Marra M."/>
            <person name="Sandberg G."/>
            <person name="Van de Peer Y."/>
            <person name="Rokhsar D."/>
        </authorList>
    </citation>
    <scope>NUCLEOTIDE SEQUENCE [LARGE SCALE GENOMIC DNA]</scope>
    <source>
        <strain evidence="2">cv. Nisqually</strain>
    </source>
</reference>
<name>A0A2K1Z533_POPTR</name>
<evidence type="ECO:0000313" key="1">
    <source>
        <dbReference type="EMBL" id="PNT20390.1"/>
    </source>
</evidence>
<organism evidence="1 2">
    <name type="scientific">Populus trichocarpa</name>
    <name type="common">Western balsam poplar</name>
    <name type="synonym">Populus balsamifera subsp. trichocarpa</name>
    <dbReference type="NCBI Taxonomy" id="3694"/>
    <lineage>
        <taxon>Eukaryota</taxon>
        <taxon>Viridiplantae</taxon>
        <taxon>Streptophyta</taxon>
        <taxon>Embryophyta</taxon>
        <taxon>Tracheophyta</taxon>
        <taxon>Spermatophyta</taxon>
        <taxon>Magnoliopsida</taxon>
        <taxon>eudicotyledons</taxon>
        <taxon>Gunneridae</taxon>
        <taxon>Pentapetalae</taxon>
        <taxon>rosids</taxon>
        <taxon>fabids</taxon>
        <taxon>Malpighiales</taxon>
        <taxon>Salicaceae</taxon>
        <taxon>Saliceae</taxon>
        <taxon>Populus</taxon>
    </lineage>
</organism>